<dbReference type="Pfam" id="PF13657">
    <property type="entry name" value="Couple_hipA"/>
    <property type="match status" value="1"/>
</dbReference>
<proteinExistence type="predicted"/>
<comment type="caution">
    <text evidence="2">The sequence shown here is derived from an EMBL/GenBank/DDBJ whole genome shotgun (WGS) entry which is preliminary data.</text>
</comment>
<sequence>MTTPTALDLRDVAEADVYLDDDMRESVTDRCRSRCCARSTTQVVTIGGAVPAFFAGLLPEGVRLGVVISSTKTSADDHLTLLLAIGADTVGNVGVVPSGANRVRRCRCST</sequence>
<dbReference type="PATRIC" id="fig|1299334.3.peg.8735"/>
<protein>
    <submittedName>
        <fullName evidence="2">HipA N-terminal domain protein</fullName>
    </submittedName>
</protein>
<accession>X7Z514</accession>
<dbReference type="NCBIfam" id="TIGR03071">
    <property type="entry name" value="couple_hipA"/>
    <property type="match status" value="1"/>
</dbReference>
<name>X7Z514_MYCXE</name>
<reference evidence="2" key="1">
    <citation type="submission" date="2014-01" db="EMBL/GenBank/DDBJ databases">
        <authorList>
            <person name="Brown-Elliot B."/>
            <person name="Wallace R."/>
            <person name="Lenaerts A."/>
            <person name="Ordway D."/>
            <person name="DeGroote M.A."/>
            <person name="Parker T."/>
            <person name="Sizemore C."/>
            <person name="Tallon L.J."/>
            <person name="Sadzewicz L.K."/>
            <person name="Sengamalay N."/>
            <person name="Fraser C.M."/>
            <person name="Hine E."/>
            <person name="Shefchek K.A."/>
            <person name="Das S.P."/>
            <person name="Tettelin H."/>
        </authorList>
    </citation>
    <scope>NUCLEOTIDE SEQUENCE [LARGE SCALE GENOMIC DNA]</scope>
    <source>
        <strain evidence="2">4042</strain>
    </source>
</reference>
<gene>
    <name evidence="2" type="ORF">I553_6967</name>
</gene>
<feature type="domain" description="HipA N-terminal subdomain 1" evidence="1">
    <location>
        <begin position="46"/>
        <end position="95"/>
    </location>
</feature>
<evidence type="ECO:0000313" key="2">
    <source>
        <dbReference type="EMBL" id="EUA13848.1"/>
    </source>
</evidence>
<dbReference type="EMBL" id="JAOB01000081">
    <property type="protein sequence ID" value="EUA13848.1"/>
    <property type="molecule type" value="Genomic_DNA"/>
</dbReference>
<dbReference type="AlphaFoldDB" id="X7Z514"/>
<organism evidence="2">
    <name type="scientific">Mycobacterium xenopi 4042</name>
    <dbReference type="NCBI Taxonomy" id="1299334"/>
    <lineage>
        <taxon>Bacteria</taxon>
        <taxon>Bacillati</taxon>
        <taxon>Actinomycetota</taxon>
        <taxon>Actinomycetes</taxon>
        <taxon>Mycobacteriales</taxon>
        <taxon>Mycobacteriaceae</taxon>
        <taxon>Mycobacterium</taxon>
    </lineage>
</organism>
<evidence type="ECO:0000259" key="1">
    <source>
        <dbReference type="Pfam" id="PF13657"/>
    </source>
</evidence>
<dbReference type="InterPro" id="IPR017508">
    <property type="entry name" value="HipA_N1"/>
</dbReference>